<keyword evidence="2" id="KW-1185">Reference proteome</keyword>
<accession>A0A3P6P176</accession>
<protein>
    <submittedName>
        <fullName evidence="1">Uncharacterized protein</fullName>
    </submittedName>
</protein>
<reference evidence="1 2" key="1">
    <citation type="submission" date="2018-11" db="EMBL/GenBank/DDBJ databases">
        <authorList>
            <consortium name="Pathogen Informatics"/>
        </authorList>
    </citation>
    <scope>NUCLEOTIDE SEQUENCE [LARGE SCALE GENOMIC DNA]</scope>
</reference>
<organism evidence="1 2">
    <name type="scientific">Anisakis simplex</name>
    <name type="common">Herring worm</name>
    <dbReference type="NCBI Taxonomy" id="6269"/>
    <lineage>
        <taxon>Eukaryota</taxon>
        <taxon>Metazoa</taxon>
        <taxon>Ecdysozoa</taxon>
        <taxon>Nematoda</taxon>
        <taxon>Chromadorea</taxon>
        <taxon>Rhabditida</taxon>
        <taxon>Spirurina</taxon>
        <taxon>Ascaridomorpha</taxon>
        <taxon>Ascaridoidea</taxon>
        <taxon>Anisakidae</taxon>
        <taxon>Anisakis</taxon>
        <taxon>Anisakis simplex complex</taxon>
    </lineage>
</organism>
<proteinExistence type="predicted"/>
<sequence length="95" mass="10068">MADLCQLIHERSHIVGEPTVSNLLNSLTVSSCAFAIQAAKIADSCRSILSQSGDAQICVMLEAVQSLTFMDALCAFHADFVNAIAFGCFADIDLG</sequence>
<dbReference type="EMBL" id="UYRR01014311">
    <property type="protein sequence ID" value="VDK27197.1"/>
    <property type="molecule type" value="Genomic_DNA"/>
</dbReference>
<evidence type="ECO:0000313" key="2">
    <source>
        <dbReference type="Proteomes" id="UP000267096"/>
    </source>
</evidence>
<dbReference type="AlphaFoldDB" id="A0A3P6P176"/>
<evidence type="ECO:0000313" key="1">
    <source>
        <dbReference type="EMBL" id="VDK27197.1"/>
    </source>
</evidence>
<name>A0A3P6P176_ANISI</name>
<gene>
    <name evidence="1" type="ORF">ASIM_LOCUS6524</name>
</gene>
<dbReference type="Proteomes" id="UP000267096">
    <property type="component" value="Unassembled WGS sequence"/>
</dbReference>